<evidence type="ECO:0000313" key="3">
    <source>
        <dbReference type="Proteomes" id="UP001301769"/>
    </source>
</evidence>
<accession>A0AAN6Y4P7</accession>
<keyword evidence="3" id="KW-1185">Reference proteome</keyword>
<proteinExistence type="predicted"/>
<dbReference type="EMBL" id="MU858153">
    <property type="protein sequence ID" value="KAK4211280.1"/>
    <property type="molecule type" value="Genomic_DNA"/>
</dbReference>
<protein>
    <submittedName>
        <fullName evidence="2">Uncharacterized protein</fullName>
    </submittedName>
</protein>
<evidence type="ECO:0000313" key="2">
    <source>
        <dbReference type="EMBL" id="KAK4211280.1"/>
    </source>
</evidence>
<feature type="region of interest" description="Disordered" evidence="1">
    <location>
        <begin position="139"/>
        <end position="162"/>
    </location>
</feature>
<organism evidence="2 3">
    <name type="scientific">Rhypophila decipiens</name>
    <dbReference type="NCBI Taxonomy" id="261697"/>
    <lineage>
        <taxon>Eukaryota</taxon>
        <taxon>Fungi</taxon>
        <taxon>Dikarya</taxon>
        <taxon>Ascomycota</taxon>
        <taxon>Pezizomycotina</taxon>
        <taxon>Sordariomycetes</taxon>
        <taxon>Sordariomycetidae</taxon>
        <taxon>Sordariales</taxon>
        <taxon>Naviculisporaceae</taxon>
        <taxon>Rhypophila</taxon>
    </lineage>
</organism>
<sequence length="188" mass="21236">MSSGLRLYVYIRVTRFPAVVEIEFPDTETGRSLARRYLQSITRAKELPADRQRPHIVAFHLNPSITDILASKYPSGLVLHFENSAEARQFEDDICLPVAEHPRQLFIKQYWDDKEADLLARTLSLRSRLMVEITETVSTLPERAGTPPSGRAKDSHSSQRKAYSRHMFIAPGTSRDTAEILASLAPST</sequence>
<evidence type="ECO:0000256" key="1">
    <source>
        <dbReference type="SAM" id="MobiDB-lite"/>
    </source>
</evidence>
<reference evidence="2" key="2">
    <citation type="submission" date="2023-05" db="EMBL/GenBank/DDBJ databases">
        <authorList>
            <consortium name="Lawrence Berkeley National Laboratory"/>
            <person name="Steindorff A."/>
            <person name="Hensen N."/>
            <person name="Bonometti L."/>
            <person name="Westerberg I."/>
            <person name="Brannstrom I.O."/>
            <person name="Guillou S."/>
            <person name="Cros-Aarteil S."/>
            <person name="Calhoun S."/>
            <person name="Haridas S."/>
            <person name="Kuo A."/>
            <person name="Mondo S."/>
            <person name="Pangilinan J."/>
            <person name="Riley R."/>
            <person name="Labutti K."/>
            <person name="Andreopoulos B."/>
            <person name="Lipzen A."/>
            <person name="Chen C."/>
            <person name="Yanf M."/>
            <person name="Daum C."/>
            <person name="Ng V."/>
            <person name="Clum A."/>
            <person name="Ohm R."/>
            <person name="Martin F."/>
            <person name="Silar P."/>
            <person name="Natvig D."/>
            <person name="Lalanne C."/>
            <person name="Gautier V."/>
            <person name="Ament-Velasquez S.L."/>
            <person name="Kruys A."/>
            <person name="Hutchinson M.I."/>
            <person name="Powell A.J."/>
            <person name="Barry K."/>
            <person name="Miller A.N."/>
            <person name="Grigoriev I.V."/>
            <person name="Debuchy R."/>
            <person name="Gladieux P."/>
            <person name="Thoren M.H."/>
            <person name="Johannesson H."/>
        </authorList>
    </citation>
    <scope>NUCLEOTIDE SEQUENCE</scope>
    <source>
        <strain evidence="2">PSN293</strain>
    </source>
</reference>
<reference evidence="2" key="1">
    <citation type="journal article" date="2023" name="Mol. Phylogenet. Evol.">
        <title>Genome-scale phylogeny and comparative genomics of the fungal order Sordariales.</title>
        <authorList>
            <person name="Hensen N."/>
            <person name="Bonometti L."/>
            <person name="Westerberg I."/>
            <person name="Brannstrom I.O."/>
            <person name="Guillou S."/>
            <person name="Cros-Aarteil S."/>
            <person name="Calhoun S."/>
            <person name="Haridas S."/>
            <person name="Kuo A."/>
            <person name="Mondo S."/>
            <person name="Pangilinan J."/>
            <person name="Riley R."/>
            <person name="LaButti K."/>
            <person name="Andreopoulos B."/>
            <person name="Lipzen A."/>
            <person name="Chen C."/>
            <person name="Yan M."/>
            <person name="Daum C."/>
            <person name="Ng V."/>
            <person name="Clum A."/>
            <person name="Steindorff A."/>
            <person name="Ohm R.A."/>
            <person name="Martin F."/>
            <person name="Silar P."/>
            <person name="Natvig D.O."/>
            <person name="Lalanne C."/>
            <person name="Gautier V."/>
            <person name="Ament-Velasquez S.L."/>
            <person name="Kruys A."/>
            <person name="Hutchinson M.I."/>
            <person name="Powell A.J."/>
            <person name="Barry K."/>
            <person name="Miller A.N."/>
            <person name="Grigoriev I.V."/>
            <person name="Debuchy R."/>
            <person name="Gladieux P."/>
            <person name="Hiltunen Thoren M."/>
            <person name="Johannesson H."/>
        </authorList>
    </citation>
    <scope>NUCLEOTIDE SEQUENCE</scope>
    <source>
        <strain evidence="2">PSN293</strain>
    </source>
</reference>
<gene>
    <name evidence="2" type="ORF">QBC37DRAFT_427318</name>
</gene>
<dbReference type="AlphaFoldDB" id="A0AAN6Y4P7"/>
<comment type="caution">
    <text evidence="2">The sequence shown here is derived from an EMBL/GenBank/DDBJ whole genome shotgun (WGS) entry which is preliminary data.</text>
</comment>
<name>A0AAN6Y4P7_9PEZI</name>
<dbReference type="Proteomes" id="UP001301769">
    <property type="component" value="Unassembled WGS sequence"/>
</dbReference>